<keyword evidence="4" id="KW-1185">Reference proteome</keyword>
<dbReference type="PANTHER" id="PTHR33840">
    <property type="match status" value="1"/>
</dbReference>
<gene>
    <name evidence="3" type="ORF">SCHPADRAFT_878628</name>
</gene>
<feature type="compositionally biased region" description="Polar residues" evidence="1">
    <location>
        <begin position="13"/>
        <end position="25"/>
    </location>
</feature>
<sequence>MSSPPAMDEAGKTSGSSDDSGVQFDSSSPPPSFDALRTVSSPSQLESGHQESSLQFLPSSTHSSPGLKHVSLPKVHDVPGHRDLRQLRLNVSTLSTTSVDTATSLNTEYNGPLIPPTSDSHFKHRTVVICFDGTGDEFDMNNSNIVQFFSVLKKGDRKRQIVYYQSGIGTYTIPQVATKLYTATSKTLDLCFAKYLNFHVMGGYKFLMENYKEGDRICIFGFSRGAYTARALAGMIHKVGLLPAGNEQQVPFAYKMYRQDTELGWKQSVLFKKTFSIDVDIEFVGVWDTVASVGIIPQTLPFTKSNNAIKTFRHALSLDEHRVKFTPSLHQTLDPETAKQYDYVPPPPPPSSKKKTRPNTLKRSTTNRLSSSLRRSAKGVSDLLVRQSEEVKTVIENTVGLHSDDQLSPDSEREHLEQQYLDRSKPTDTLEVWFAGCHCDVGGGSVDNGTPNSLARIPLRWMIRECFRMKTGIQFEADRLYALGIDPHTLYPKVVKRMNVEKPLPEVPQQRQQQPSTPPSNKEKNSADASPPPAQEASALSHEREHNRHEHHRSLDGGTLVEHHREMSVAQTEEQIGDERVLRTQTSLIDEKVRISEEELGGDEKQSPPLQRSHHHKGPSTYIEDEQDREDAKCPVYDQLKLNKWWWILEFLPLRERMRQPDGTWKKKWILNRGRPRKMPDDQTIRVHRTVKMRMETPELKYKPRARWPSDREPVWVD</sequence>
<feature type="compositionally biased region" description="Low complexity" evidence="1">
    <location>
        <begin position="361"/>
        <end position="374"/>
    </location>
</feature>
<name>A0A0H2RE57_9AGAM</name>
<protein>
    <recommendedName>
        <fullName evidence="2">T6SS Phospholipase effector Tle1-like catalytic domain-containing protein</fullName>
    </recommendedName>
</protein>
<evidence type="ECO:0000313" key="4">
    <source>
        <dbReference type="Proteomes" id="UP000053477"/>
    </source>
</evidence>
<organism evidence="3 4">
    <name type="scientific">Schizopora paradoxa</name>
    <dbReference type="NCBI Taxonomy" id="27342"/>
    <lineage>
        <taxon>Eukaryota</taxon>
        <taxon>Fungi</taxon>
        <taxon>Dikarya</taxon>
        <taxon>Basidiomycota</taxon>
        <taxon>Agaricomycotina</taxon>
        <taxon>Agaricomycetes</taxon>
        <taxon>Hymenochaetales</taxon>
        <taxon>Schizoporaceae</taxon>
        <taxon>Schizopora</taxon>
    </lineage>
</organism>
<dbReference type="InterPro" id="IPR018712">
    <property type="entry name" value="Tle1-like_cat"/>
</dbReference>
<feature type="region of interest" description="Disordered" evidence="1">
    <location>
        <begin position="400"/>
        <end position="419"/>
    </location>
</feature>
<feature type="compositionally biased region" description="Polar residues" evidence="1">
    <location>
        <begin position="38"/>
        <end position="64"/>
    </location>
</feature>
<evidence type="ECO:0000259" key="2">
    <source>
        <dbReference type="Pfam" id="PF09994"/>
    </source>
</evidence>
<dbReference type="EMBL" id="KQ086037">
    <property type="protein sequence ID" value="KLO10064.1"/>
    <property type="molecule type" value="Genomic_DNA"/>
</dbReference>
<feature type="compositionally biased region" description="Basic and acidic residues" evidence="1">
    <location>
        <begin position="593"/>
        <end position="606"/>
    </location>
</feature>
<reference evidence="3 4" key="1">
    <citation type="submission" date="2015-04" db="EMBL/GenBank/DDBJ databases">
        <title>Complete genome sequence of Schizopora paradoxa KUC8140, a cosmopolitan wood degrader in East Asia.</title>
        <authorList>
            <consortium name="DOE Joint Genome Institute"/>
            <person name="Min B."/>
            <person name="Park H."/>
            <person name="Jang Y."/>
            <person name="Kim J.-J."/>
            <person name="Kim K.H."/>
            <person name="Pangilinan J."/>
            <person name="Lipzen A."/>
            <person name="Riley R."/>
            <person name="Grigoriev I.V."/>
            <person name="Spatafora J.W."/>
            <person name="Choi I.-G."/>
        </authorList>
    </citation>
    <scope>NUCLEOTIDE SEQUENCE [LARGE SCALE GENOMIC DNA]</scope>
    <source>
        <strain evidence="3 4">KUC8140</strain>
    </source>
</reference>
<dbReference type="InParanoid" id="A0A0H2RE57"/>
<dbReference type="Pfam" id="PF09994">
    <property type="entry name" value="T6SS_Tle1-like_cat"/>
    <property type="match status" value="1"/>
</dbReference>
<dbReference type="AlphaFoldDB" id="A0A0H2RE57"/>
<dbReference type="Proteomes" id="UP000053477">
    <property type="component" value="Unassembled WGS sequence"/>
</dbReference>
<evidence type="ECO:0000256" key="1">
    <source>
        <dbReference type="SAM" id="MobiDB-lite"/>
    </source>
</evidence>
<feature type="region of interest" description="Disordered" evidence="1">
    <location>
        <begin position="327"/>
        <end position="375"/>
    </location>
</feature>
<feature type="domain" description="T6SS Phospholipase effector Tle1-like catalytic" evidence="2">
    <location>
        <begin position="125"/>
        <end position="465"/>
    </location>
</feature>
<dbReference type="PANTHER" id="PTHR33840:SF2">
    <property type="entry name" value="TLE1 PHOSPHOLIPASE DOMAIN-CONTAINING PROTEIN"/>
    <property type="match status" value="1"/>
</dbReference>
<feature type="compositionally biased region" description="Basic and acidic residues" evidence="1">
    <location>
        <begin position="402"/>
        <end position="419"/>
    </location>
</feature>
<feature type="region of interest" description="Disordered" evidence="1">
    <location>
        <begin position="504"/>
        <end position="561"/>
    </location>
</feature>
<dbReference type="OrthoDB" id="3162439at2759"/>
<feature type="region of interest" description="Disordered" evidence="1">
    <location>
        <begin position="1"/>
        <end position="70"/>
    </location>
</feature>
<dbReference type="STRING" id="27342.A0A0H2RE57"/>
<accession>A0A0H2RE57</accession>
<feature type="region of interest" description="Disordered" evidence="1">
    <location>
        <begin position="593"/>
        <end position="629"/>
    </location>
</feature>
<evidence type="ECO:0000313" key="3">
    <source>
        <dbReference type="EMBL" id="KLO10064.1"/>
    </source>
</evidence>
<proteinExistence type="predicted"/>